<dbReference type="GO" id="GO:0015031">
    <property type="term" value="P:protein transport"/>
    <property type="evidence" value="ECO:0007669"/>
    <property type="project" value="UniProtKB-KW"/>
</dbReference>
<dbReference type="InterPro" id="IPR019515">
    <property type="entry name" value="VPS54_N"/>
</dbReference>
<feature type="region of interest" description="Disordered" evidence="8">
    <location>
        <begin position="648"/>
        <end position="686"/>
    </location>
</feature>
<evidence type="ECO:0000256" key="2">
    <source>
        <dbReference type="ARBA" id="ARBA00009150"/>
    </source>
</evidence>
<dbReference type="Pfam" id="PF10475">
    <property type="entry name" value="Vps54_N"/>
    <property type="match status" value="1"/>
</dbReference>
<dbReference type="EMBL" id="CAXLJL010000601">
    <property type="protein sequence ID" value="CAL5139453.1"/>
    <property type="molecule type" value="Genomic_DNA"/>
</dbReference>
<feature type="region of interest" description="Disordered" evidence="8">
    <location>
        <begin position="718"/>
        <end position="740"/>
    </location>
</feature>
<evidence type="ECO:0000256" key="5">
    <source>
        <dbReference type="ARBA" id="ARBA00022927"/>
    </source>
</evidence>
<dbReference type="PANTHER" id="PTHR12965">
    <property type="entry name" value="VACUOLAR PROTEIN SORTING 54"/>
    <property type="match status" value="1"/>
</dbReference>
<dbReference type="Pfam" id="PF07928">
    <property type="entry name" value="Vps54"/>
    <property type="match status" value="1"/>
</dbReference>
<feature type="domain" description="Vacuolar protein sorting-associated protein 54 N-terminal" evidence="10">
    <location>
        <begin position="294"/>
        <end position="424"/>
    </location>
</feature>
<dbReference type="GO" id="GO:0000938">
    <property type="term" value="C:GARP complex"/>
    <property type="evidence" value="ECO:0007669"/>
    <property type="project" value="InterPro"/>
</dbReference>
<reference evidence="11" key="1">
    <citation type="submission" date="2024-06" db="EMBL/GenBank/DDBJ databases">
        <authorList>
            <person name="Liu X."/>
            <person name="Lenzi L."/>
            <person name="Haldenby T S."/>
            <person name="Uol C."/>
        </authorList>
    </citation>
    <scope>NUCLEOTIDE SEQUENCE</scope>
</reference>
<evidence type="ECO:0000256" key="7">
    <source>
        <dbReference type="ARBA" id="ARBA00023054"/>
    </source>
</evidence>
<dbReference type="Proteomes" id="UP001497525">
    <property type="component" value="Unassembled WGS sequence"/>
</dbReference>
<dbReference type="PANTHER" id="PTHR12965:SF0">
    <property type="entry name" value="VACUOLAR PROTEIN SORTING-ASSOCIATED PROTEIN 54"/>
    <property type="match status" value="1"/>
</dbReference>
<comment type="subcellular location">
    <subcellularLocation>
        <location evidence="1">Golgi apparatus</location>
        <location evidence="1">trans-Golgi network</location>
    </subcellularLocation>
</comment>
<keyword evidence="4" id="KW-0813">Transport</keyword>
<evidence type="ECO:0000256" key="3">
    <source>
        <dbReference type="ARBA" id="ARBA00017665"/>
    </source>
</evidence>
<name>A0AAV2TX11_CALDB</name>
<evidence type="ECO:0000256" key="6">
    <source>
        <dbReference type="ARBA" id="ARBA00023034"/>
    </source>
</evidence>
<comment type="caution">
    <text evidence="11">The sequence shown here is derived from an EMBL/GenBank/DDBJ whole genome shotgun (WGS) entry which is preliminary data.</text>
</comment>
<evidence type="ECO:0000256" key="8">
    <source>
        <dbReference type="SAM" id="MobiDB-lite"/>
    </source>
</evidence>
<evidence type="ECO:0000259" key="9">
    <source>
        <dbReference type="Pfam" id="PF07928"/>
    </source>
</evidence>
<dbReference type="InterPro" id="IPR039745">
    <property type="entry name" value="Vps54"/>
</dbReference>
<evidence type="ECO:0000256" key="1">
    <source>
        <dbReference type="ARBA" id="ARBA00004601"/>
    </source>
</evidence>
<dbReference type="AlphaFoldDB" id="A0AAV2TX11"/>
<feature type="compositionally biased region" description="Polar residues" evidence="8">
    <location>
        <begin position="648"/>
        <end position="659"/>
    </location>
</feature>
<dbReference type="GO" id="GO:0006896">
    <property type="term" value="P:Golgi to vacuole transport"/>
    <property type="evidence" value="ECO:0007669"/>
    <property type="project" value="TreeGrafter"/>
</dbReference>
<feature type="domain" description="Vacuolar protein sorting-associated protein 54 C-terminal" evidence="9">
    <location>
        <begin position="852"/>
        <end position="1003"/>
    </location>
</feature>
<keyword evidence="6" id="KW-0333">Golgi apparatus</keyword>
<protein>
    <recommendedName>
        <fullName evidence="3">Vacuolar protein sorting-associated protein 54</fullName>
    </recommendedName>
</protein>
<keyword evidence="7" id="KW-0175">Coiled coil</keyword>
<evidence type="ECO:0000313" key="12">
    <source>
        <dbReference type="Proteomes" id="UP001497525"/>
    </source>
</evidence>
<feature type="compositionally biased region" description="Low complexity" evidence="8">
    <location>
        <begin position="201"/>
        <end position="220"/>
    </location>
</feature>
<dbReference type="InterPro" id="IPR012501">
    <property type="entry name" value="Vps54_C"/>
</dbReference>
<evidence type="ECO:0000259" key="10">
    <source>
        <dbReference type="Pfam" id="PF10475"/>
    </source>
</evidence>
<evidence type="ECO:0000313" key="11">
    <source>
        <dbReference type="EMBL" id="CAL5139453.1"/>
    </source>
</evidence>
<accession>A0AAV2TX11</accession>
<dbReference type="GO" id="GO:0019905">
    <property type="term" value="F:syntaxin binding"/>
    <property type="evidence" value="ECO:0007669"/>
    <property type="project" value="TreeGrafter"/>
</dbReference>
<feature type="compositionally biased region" description="Low complexity" evidence="8">
    <location>
        <begin position="674"/>
        <end position="684"/>
    </location>
</feature>
<keyword evidence="5" id="KW-0653">Protein transport</keyword>
<dbReference type="GO" id="GO:0042147">
    <property type="term" value="P:retrograde transport, endosome to Golgi"/>
    <property type="evidence" value="ECO:0007669"/>
    <property type="project" value="InterPro"/>
</dbReference>
<dbReference type="GO" id="GO:0005829">
    <property type="term" value="C:cytosol"/>
    <property type="evidence" value="ECO:0007669"/>
    <property type="project" value="GOC"/>
</dbReference>
<evidence type="ECO:0000256" key="4">
    <source>
        <dbReference type="ARBA" id="ARBA00022448"/>
    </source>
</evidence>
<proteinExistence type="inferred from homology"/>
<organism evidence="11 12">
    <name type="scientific">Calicophoron daubneyi</name>
    <name type="common">Rumen fluke</name>
    <name type="synonym">Paramphistomum daubneyi</name>
    <dbReference type="NCBI Taxonomy" id="300641"/>
    <lineage>
        <taxon>Eukaryota</taxon>
        <taxon>Metazoa</taxon>
        <taxon>Spiralia</taxon>
        <taxon>Lophotrochozoa</taxon>
        <taxon>Platyhelminthes</taxon>
        <taxon>Trematoda</taxon>
        <taxon>Digenea</taxon>
        <taxon>Plagiorchiida</taxon>
        <taxon>Pronocephalata</taxon>
        <taxon>Paramphistomoidea</taxon>
        <taxon>Paramphistomidae</taxon>
        <taxon>Calicophoron</taxon>
    </lineage>
</organism>
<gene>
    <name evidence="11" type="ORF">CDAUBV1_LOCUS14494</name>
</gene>
<dbReference type="Gene3D" id="1.20.1280.130">
    <property type="match status" value="1"/>
</dbReference>
<comment type="similarity">
    <text evidence="2">Belongs to the VPS54 family.</text>
</comment>
<sequence length="1122" mass="125958">MNICLGMSEKTWKCEYCPPSEYGDGRNSNLGSYDVAEGFSTQQEFVNHLEKCHLLVKVTQGGKEYICRYGPLGICACHSNKHISFSNQRDYEHHLVSQHLLRSPPGLKRSSQPPTIPKTFLLNHSNTPHWSVFQSSVNLPAVLNDPSYRQTDIFSRTWGEQFESAEVQLSPKLPVIDENDFTEYLKKLGIRGGILQKNTRFSSSHSGIPSRRSTRSSLSSHTAAITPSDKLQEDLITHHTMDSLNSVPEMFFSSEFSLKQQKTFYRVIPLRPRSNFALADAYPMVNQSSPSAISQAEDFVRQHDRLTQYLDVVELHLANQVSKKSGVFFEAVCTHDVVRDRLNEALTQIKLVRNKLKIVDSSTTHAAMRLHRLVRRKANYRILLEKLKVIAGLQAAQPTIQILLRGNDFCAALELVATTQSLLRSSSDITPSLVNGPAGSDAHQESQTQRQQQQQQQIVCLRHLSAQMVEISRFVRHMIEAEFEAAVRQFLEPRASSDLQYIGPDLVPCLQGLLHTKRYDFVSAFRAELLRQIKLAQVNSSASTNSGTTNSDAPFRERLRTMSNESWIQLIADRCATLKDLLNHAKEAFQIFTVTMSSCLSSNYDLTNDVVSGLTTQLRSTLQTATNMAQKHIADLVSLRNRLTILNASNTGSPQSSVTSDRHYSPNMPQHATNNPSDPSSGDGSVDRLTLEESIRLVNILEVFQDFLIQVITSSQSTSATDVEETDKNEPQTTMSPMPRGSVSILNRLIFSLTRNSIQRFHNERNAKLEVILNQERWQAVPVPTHVQQLVSRHLVGRLQNGIKPDVDSPSLPSLSDCKRNGVPFVTRQSPTGRTISPLPNEVSSCLTLGGERYVVVGTLLFLLPMMMEYVGLANDLPKKSWSVKELTNRLADLLHTFNSRTCQLVLGAEARKAADLPTISARNLALASRSLQLVVRCIPVLEFFFESLIPSDARGDSQTTPAKSLSVPNQLRQENALKQVENLFHEHIGQINDKLFSLLSRRIQDHLNIWQVRPPTPSVELRTICRAFSRMTEMTNDVLPVDVLVPIILRAHNEFKAQLRHRLTQLGITADGGPKQSLIDSELTFYMNQLRCLSPRLSKFTDDFMDVWPDPARFTSAADQG</sequence>
<feature type="region of interest" description="Disordered" evidence="8">
    <location>
        <begin position="201"/>
        <end position="224"/>
    </location>
</feature>